<evidence type="ECO:0000313" key="5">
    <source>
        <dbReference type="EMBL" id="KAK7871357.1"/>
    </source>
</evidence>
<dbReference type="GO" id="GO:0036374">
    <property type="term" value="F:glutathione hydrolase activity"/>
    <property type="evidence" value="ECO:0007669"/>
    <property type="project" value="InterPro"/>
</dbReference>
<organism evidence="5 6">
    <name type="scientific">Gryllus longicercus</name>
    <dbReference type="NCBI Taxonomy" id="2509291"/>
    <lineage>
        <taxon>Eukaryota</taxon>
        <taxon>Metazoa</taxon>
        <taxon>Ecdysozoa</taxon>
        <taxon>Arthropoda</taxon>
        <taxon>Hexapoda</taxon>
        <taxon>Insecta</taxon>
        <taxon>Pterygota</taxon>
        <taxon>Neoptera</taxon>
        <taxon>Polyneoptera</taxon>
        <taxon>Orthoptera</taxon>
        <taxon>Ensifera</taxon>
        <taxon>Gryllidea</taxon>
        <taxon>Grylloidea</taxon>
        <taxon>Gryllidae</taxon>
        <taxon>Gryllinae</taxon>
        <taxon>Gryllus</taxon>
    </lineage>
</organism>
<dbReference type="Proteomes" id="UP001378592">
    <property type="component" value="Unassembled WGS sequence"/>
</dbReference>
<evidence type="ECO:0000256" key="2">
    <source>
        <dbReference type="PIRSR" id="PIRSR600101-2"/>
    </source>
</evidence>
<comment type="caution">
    <text evidence="5">The sequence shown here is derived from an EMBL/GenBank/DDBJ whole genome shotgun (WGS) entry which is preliminary data.</text>
</comment>
<gene>
    <name evidence="5" type="ORF">R5R35_006069</name>
</gene>
<dbReference type="EMBL" id="JAZDUA010000040">
    <property type="protein sequence ID" value="KAK7871357.1"/>
    <property type="molecule type" value="Genomic_DNA"/>
</dbReference>
<feature type="transmembrane region" description="Helical" evidence="4">
    <location>
        <begin position="61"/>
        <end position="83"/>
    </location>
</feature>
<dbReference type="InterPro" id="IPR029055">
    <property type="entry name" value="Ntn_hydrolases_N"/>
</dbReference>
<keyword evidence="4" id="KW-1133">Transmembrane helix</keyword>
<dbReference type="Gene3D" id="3.60.20.40">
    <property type="match status" value="1"/>
</dbReference>
<accession>A0AAN9W0J8</accession>
<dbReference type="PANTHER" id="PTHR11686">
    <property type="entry name" value="GAMMA GLUTAMYL TRANSPEPTIDASE"/>
    <property type="match status" value="1"/>
</dbReference>
<dbReference type="AlphaFoldDB" id="A0AAN9W0J8"/>
<dbReference type="SUPFAM" id="SSF56235">
    <property type="entry name" value="N-terminal nucleophile aminohydrolases (Ntn hydrolases)"/>
    <property type="match status" value="1"/>
</dbReference>
<dbReference type="Pfam" id="PF01019">
    <property type="entry name" value="G_glu_transpept"/>
    <property type="match status" value="2"/>
</dbReference>
<sequence length="572" mass="61795">MNMNSAEDNSDAGIPNIPGPYISPEQTESFPLKQALYGGNRRVSKECCPCMDRDESSGLRVIVTCFFVLSLIITVALAAQIYFGDYQLVPHGSVATDSHYCSVIGTDILKKGGNSVDAAVASTFCMGVLQPHVTGLGAGGFLLVYDHRKRLVLDVIDFREIAPLNYMHSPNESAFQDINALKGQDIGVPGLVRGLALAHSLYGKLMWKDVVMPSVLLARKGFQVPHSLAQALRRFSANSTDNLKLQETFSSQPGANQTLPHLAEALEKIAILGPDVFYNGSLAASTLQTLSQAGSNITKQDLSDYTPKRRKALQAKFSNFEVFVPGAPSGGPLLLATLNLLKNTNITDEEEIVSVLSGKLNDMYENFKGDWGDPDQNQNVTEVTGIAWNFPEAVTSHVAAVDLNDLYVSVVSGLNTWFGSQVMTDNEFILNNALKNFDVGNNVASPKKRPLSLAAPIIVTESGQVCGRRLVLGAADTTIAAQLLAELLLLHQNGTASIEAPRFHFKPAEKLIELEGFRAPILSNATVILLQQMGFKFQKIQGPLQSCNVVEKIGDTLTSHSDSRGGGVSSRY</sequence>
<feature type="region of interest" description="Disordered" evidence="3">
    <location>
        <begin position="1"/>
        <end position="24"/>
    </location>
</feature>
<keyword evidence="6" id="KW-1185">Reference proteome</keyword>
<protein>
    <submittedName>
        <fullName evidence="5">Uncharacterized protein</fullName>
    </submittedName>
</protein>
<evidence type="ECO:0000256" key="4">
    <source>
        <dbReference type="SAM" id="Phobius"/>
    </source>
</evidence>
<evidence type="ECO:0000256" key="3">
    <source>
        <dbReference type="SAM" id="MobiDB-lite"/>
    </source>
</evidence>
<proteinExistence type="predicted"/>
<reference evidence="5 6" key="1">
    <citation type="submission" date="2024-03" db="EMBL/GenBank/DDBJ databases">
        <title>The genome assembly and annotation of the cricket Gryllus longicercus Weissman &amp; Gray.</title>
        <authorList>
            <person name="Szrajer S."/>
            <person name="Gray D."/>
            <person name="Ylla G."/>
        </authorList>
    </citation>
    <scope>NUCLEOTIDE SEQUENCE [LARGE SCALE GENOMIC DNA]</scope>
    <source>
        <strain evidence="5">DAG 2021-001</strain>
        <tissue evidence="5">Whole body minus gut</tissue>
    </source>
</reference>
<dbReference type="PANTHER" id="PTHR11686:SF54">
    <property type="entry name" value="GLUTATHIONE HYDROLASE 7"/>
    <property type="match status" value="1"/>
</dbReference>
<dbReference type="InterPro" id="IPR043137">
    <property type="entry name" value="GGT_ssub_C"/>
</dbReference>
<keyword evidence="4" id="KW-0472">Membrane</keyword>
<keyword evidence="4" id="KW-0812">Transmembrane</keyword>
<name>A0AAN9W0J8_9ORTH</name>
<dbReference type="GO" id="GO:0005886">
    <property type="term" value="C:plasma membrane"/>
    <property type="evidence" value="ECO:0007669"/>
    <property type="project" value="TreeGrafter"/>
</dbReference>
<dbReference type="PRINTS" id="PR01210">
    <property type="entry name" value="GGTRANSPTASE"/>
</dbReference>
<dbReference type="InterPro" id="IPR000101">
    <property type="entry name" value="GGT_peptidase"/>
</dbReference>
<dbReference type="GO" id="GO:0006751">
    <property type="term" value="P:glutathione catabolic process"/>
    <property type="evidence" value="ECO:0007669"/>
    <property type="project" value="InterPro"/>
</dbReference>
<feature type="active site" description="Nucleophile" evidence="1">
    <location>
        <position position="395"/>
    </location>
</feature>
<evidence type="ECO:0000313" key="6">
    <source>
        <dbReference type="Proteomes" id="UP001378592"/>
    </source>
</evidence>
<feature type="binding site" evidence="2">
    <location>
        <position position="159"/>
    </location>
    <ligand>
        <name>L-glutamate</name>
        <dbReference type="ChEBI" id="CHEBI:29985"/>
    </ligand>
</feature>
<evidence type="ECO:0000256" key="1">
    <source>
        <dbReference type="PIRSR" id="PIRSR600101-1"/>
    </source>
</evidence>